<protein>
    <submittedName>
        <fullName evidence="1">Uncharacterized protein</fullName>
    </submittedName>
</protein>
<evidence type="ECO:0000313" key="2">
    <source>
        <dbReference type="Proteomes" id="UP000054560"/>
    </source>
</evidence>
<sequence length="97" mass="11217">MNGYNSSLLQRIMVARLSMSNLLAFKFKKGERVAAGFQLLETQMNRCFVVFEWMTIADDRPVLSIIIIAVARHQRTSPEKIFTVVLSYNEFKDNMLL</sequence>
<keyword evidence="2" id="KW-1185">Reference proteome</keyword>
<organism evidence="1 2">
    <name type="scientific">Sphaeroforma arctica JP610</name>
    <dbReference type="NCBI Taxonomy" id="667725"/>
    <lineage>
        <taxon>Eukaryota</taxon>
        <taxon>Ichthyosporea</taxon>
        <taxon>Ichthyophonida</taxon>
        <taxon>Sphaeroforma</taxon>
    </lineage>
</organism>
<dbReference type="GeneID" id="25907330"/>
<dbReference type="AlphaFoldDB" id="A0A0L0FXY3"/>
<dbReference type="RefSeq" id="XP_014154725.1">
    <property type="nucleotide sequence ID" value="XM_014299250.1"/>
</dbReference>
<accession>A0A0L0FXY3</accession>
<dbReference type="Proteomes" id="UP000054560">
    <property type="component" value="Unassembled WGS sequence"/>
</dbReference>
<proteinExistence type="predicted"/>
<dbReference type="EMBL" id="KQ242102">
    <property type="protein sequence ID" value="KNC80823.1"/>
    <property type="molecule type" value="Genomic_DNA"/>
</dbReference>
<reference evidence="1 2" key="1">
    <citation type="submission" date="2011-02" db="EMBL/GenBank/DDBJ databases">
        <title>The Genome Sequence of Sphaeroforma arctica JP610.</title>
        <authorList>
            <consortium name="The Broad Institute Genome Sequencing Platform"/>
            <person name="Russ C."/>
            <person name="Cuomo C."/>
            <person name="Young S.K."/>
            <person name="Zeng Q."/>
            <person name="Gargeya S."/>
            <person name="Alvarado L."/>
            <person name="Berlin A."/>
            <person name="Chapman S.B."/>
            <person name="Chen Z."/>
            <person name="Freedman E."/>
            <person name="Gellesch M."/>
            <person name="Goldberg J."/>
            <person name="Griggs A."/>
            <person name="Gujja S."/>
            <person name="Heilman E."/>
            <person name="Heiman D."/>
            <person name="Howarth C."/>
            <person name="Mehta T."/>
            <person name="Neiman D."/>
            <person name="Pearson M."/>
            <person name="Roberts A."/>
            <person name="Saif S."/>
            <person name="Shea T."/>
            <person name="Shenoy N."/>
            <person name="Sisk P."/>
            <person name="Stolte C."/>
            <person name="Sykes S."/>
            <person name="White J."/>
            <person name="Yandava C."/>
            <person name="Burger G."/>
            <person name="Gray M.W."/>
            <person name="Holland P.W.H."/>
            <person name="King N."/>
            <person name="Lang F.B.F."/>
            <person name="Roger A.J."/>
            <person name="Ruiz-Trillo I."/>
            <person name="Haas B."/>
            <person name="Nusbaum C."/>
            <person name="Birren B."/>
        </authorList>
    </citation>
    <scope>NUCLEOTIDE SEQUENCE [LARGE SCALE GENOMIC DNA]</scope>
    <source>
        <strain evidence="1 2">JP610</strain>
    </source>
</reference>
<gene>
    <name evidence="1" type="ORF">SARC_06826</name>
</gene>
<name>A0A0L0FXY3_9EUKA</name>
<evidence type="ECO:0000313" key="1">
    <source>
        <dbReference type="EMBL" id="KNC80823.1"/>
    </source>
</evidence>